<dbReference type="Proteomes" id="UP000287394">
    <property type="component" value="Chromosome"/>
</dbReference>
<keyword evidence="2" id="KW-1185">Reference proteome</keyword>
<sequence>MSSYVIVGNPGGNRIAFFQEALERRSLPPARVAAWADIIEGRARLRDIVRAGDCVRIESPGRDFEVERLLLAAGASETPSGEGLSPEEARSLAFERGRIWFPRQWYLGFQCVLRQIEQQLSECPAHRLTNGLSDIAVMFDKAQTHERLRSAGVSVPEAFTNVRSFADLTARLQQAGWGRVFVKLAHGSSASGVAALRTDGRRMQATTTVEIVRAGDELRLYNSRRLRTYNDPREIAELIDALCRHGVHVERWLPKAAFGDAGFDLRVVTIGGRARHTVVRQSHSPMTNLHLLNTRGDLEAVKERMGSSAWDAAIMTCERAAACFPASLHAGVDLCVTPSFRHHAVLEVNAFGDLLPRVLHDGMDTYEAEIRAFANREEL</sequence>
<accession>A0A402CYM9</accession>
<dbReference type="NCBIfam" id="NF038074">
    <property type="entry name" value="fam_STM4014"/>
    <property type="match status" value="1"/>
</dbReference>
<protein>
    <submittedName>
        <fullName evidence="1">Uncharacterized protein</fullName>
    </submittedName>
</protein>
<dbReference type="EMBL" id="AP025739">
    <property type="protein sequence ID" value="BDI31276.1"/>
    <property type="molecule type" value="Genomic_DNA"/>
</dbReference>
<dbReference type="AlphaFoldDB" id="A0A402CYM9"/>
<dbReference type="RefSeq" id="WP_119322430.1">
    <property type="nucleotide sequence ID" value="NZ_AP025739.1"/>
</dbReference>
<dbReference type="InterPro" id="IPR047778">
    <property type="entry name" value="STM4014-like"/>
</dbReference>
<dbReference type="KEGG" id="ccot:CCAX7_33270"/>
<dbReference type="OrthoDB" id="9789963at2"/>
<name>A0A402CYM9_9BACT</name>
<organism evidence="1 2">
    <name type="scientific">Capsulimonas corticalis</name>
    <dbReference type="NCBI Taxonomy" id="2219043"/>
    <lineage>
        <taxon>Bacteria</taxon>
        <taxon>Bacillati</taxon>
        <taxon>Armatimonadota</taxon>
        <taxon>Armatimonadia</taxon>
        <taxon>Capsulimonadales</taxon>
        <taxon>Capsulimonadaceae</taxon>
        <taxon>Capsulimonas</taxon>
    </lineage>
</organism>
<dbReference type="SUPFAM" id="SSF56059">
    <property type="entry name" value="Glutathione synthetase ATP-binding domain-like"/>
    <property type="match status" value="1"/>
</dbReference>
<evidence type="ECO:0000313" key="2">
    <source>
        <dbReference type="Proteomes" id="UP000287394"/>
    </source>
</evidence>
<evidence type="ECO:0000313" key="1">
    <source>
        <dbReference type="EMBL" id="BDI31276.1"/>
    </source>
</evidence>
<reference evidence="1 2" key="1">
    <citation type="journal article" date="2019" name="Int. J. Syst. Evol. Microbiol.">
        <title>Capsulimonas corticalis gen. nov., sp. nov., an aerobic capsulated bacterium, of a novel bacterial order, Capsulimonadales ord. nov., of the class Armatimonadia of the phylum Armatimonadetes.</title>
        <authorList>
            <person name="Li J."/>
            <person name="Kudo C."/>
            <person name="Tonouchi A."/>
        </authorList>
    </citation>
    <scope>NUCLEOTIDE SEQUENCE [LARGE SCALE GENOMIC DNA]</scope>
    <source>
        <strain evidence="1 2">AX-7</strain>
    </source>
</reference>
<gene>
    <name evidence="1" type="ORF">CCAX7_33270</name>
</gene>
<dbReference type="Gene3D" id="3.30.470.20">
    <property type="entry name" value="ATP-grasp fold, B domain"/>
    <property type="match status" value="1"/>
</dbReference>
<proteinExistence type="predicted"/>